<keyword evidence="2" id="KW-0805">Transcription regulation</keyword>
<feature type="region of interest" description="Leucine repeat II (LRII)" evidence="5">
    <location>
        <begin position="213"/>
        <end position="245"/>
    </location>
</feature>
<feature type="region of interest" description="SAW" evidence="5">
    <location>
        <begin position="351"/>
        <end position="386"/>
    </location>
</feature>
<sequence>MDQVEGKNHQREDTNNLEEERSNKHPLVYVGEFDSKLLEMFDKILNCPEADNFQNLLTQCAKAVASSDKRTANEVLKQIREHSSPFGDGFQRLAHYFANALEARLAGTGMPVYTPLVSNGTSAADILKAYQVYVTACPFMRMSNYFANRTIGRLAHARKATRIHIIDFGILYGLQWPCLIERLAIRPDGPPKLRITGIELPQPGFRPAERVEKIGRRLQNYCKRLNVPFEYNVIAQKWETIQLEDLKIDKNELTVVNCLYRLKNIPNETVAIDCPRDTVLKLIKRINPDLFVHGVVNGTYNAPFFVTRFREALFHFYALFDMFDANVPREDHQRLQFEKEIFGRDAMNVIACEGLERVERPESFKQWQVRNLRAGFKQLPIDEELS</sequence>
<organism evidence="7">
    <name type="scientific">Fagus sylvatica</name>
    <name type="common">Beechnut</name>
    <dbReference type="NCBI Taxonomy" id="28930"/>
    <lineage>
        <taxon>Eukaryota</taxon>
        <taxon>Viridiplantae</taxon>
        <taxon>Streptophyta</taxon>
        <taxon>Embryophyta</taxon>
        <taxon>Tracheophyta</taxon>
        <taxon>Spermatophyta</taxon>
        <taxon>Magnoliopsida</taxon>
        <taxon>eudicotyledons</taxon>
        <taxon>Gunneridae</taxon>
        <taxon>Pentapetalae</taxon>
        <taxon>rosids</taxon>
        <taxon>fabids</taxon>
        <taxon>Fagales</taxon>
        <taxon>Fagaceae</taxon>
        <taxon>Fagus</taxon>
    </lineage>
</organism>
<proteinExistence type="inferred from homology"/>
<feature type="region of interest" description="Leucine repeat I (LRI)" evidence="5">
    <location>
        <begin position="51"/>
        <end position="111"/>
    </location>
</feature>
<feature type="short sequence motif" description="VHIID" evidence="5">
    <location>
        <begin position="163"/>
        <end position="167"/>
    </location>
</feature>
<evidence type="ECO:0000256" key="4">
    <source>
        <dbReference type="ARBA" id="ARBA00023242"/>
    </source>
</evidence>
<evidence type="ECO:0000256" key="6">
    <source>
        <dbReference type="SAM" id="MobiDB-lite"/>
    </source>
</evidence>
<evidence type="ECO:0000313" key="7">
    <source>
        <dbReference type="EMBL" id="SPD26329.1"/>
    </source>
</evidence>
<name>A0A2N9IQB9_FAGSY</name>
<evidence type="ECO:0000256" key="5">
    <source>
        <dbReference type="PROSITE-ProRule" id="PRU01191"/>
    </source>
</evidence>
<accession>A0A2N9IQB9</accession>
<evidence type="ECO:0000256" key="1">
    <source>
        <dbReference type="ARBA" id="ARBA00004123"/>
    </source>
</evidence>
<comment type="subcellular location">
    <subcellularLocation>
        <location evidence="1">Nucleus</location>
    </subcellularLocation>
</comment>
<dbReference type="PROSITE" id="PS50985">
    <property type="entry name" value="GRAS"/>
    <property type="match status" value="1"/>
</dbReference>
<evidence type="ECO:0000256" key="3">
    <source>
        <dbReference type="ARBA" id="ARBA00023163"/>
    </source>
</evidence>
<keyword evidence="4" id="KW-0539">Nucleus</keyword>
<dbReference type="InterPro" id="IPR005202">
    <property type="entry name" value="TF_GRAS"/>
</dbReference>
<dbReference type="PANTHER" id="PTHR31636">
    <property type="entry name" value="OSJNBA0084A10.13 PROTEIN-RELATED"/>
    <property type="match status" value="1"/>
</dbReference>
<gene>
    <name evidence="7" type="ORF">FSB_LOCUS54211</name>
</gene>
<dbReference type="Pfam" id="PF03514">
    <property type="entry name" value="GRAS"/>
    <property type="match status" value="1"/>
</dbReference>
<comment type="caution">
    <text evidence="5">Lacks conserved residue(s) required for the propagation of feature annotation.</text>
</comment>
<dbReference type="GO" id="GO:0005634">
    <property type="term" value="C:nucleus"/>
    <property type="evidence" value="ECO:0007669"/>
    <property type="project" value="UniProtKB-SubCell"/>
</dbReference>
<dbReference type="AlphaFoldDB" id="A0A2N9IQB9"/>
<protein>
    <submittedName>
        <fullName evidence="7">Uncharacterized protein</fullName>
    </submittedName>
</protein>
<comment type="similarity">
    <text evidence="5">Belongs to the GRAS family.</text>
</comment>
<evidence type="ECO:0000256" key="2">
    <source>
        <dbReference type="ARBA" id="ARBA00023015"/>
    </source>
</evidence>
<dbReference type="EMBL" id="OIVN01006152">
    <property type="protein sequence ID" value="SPD26329.1"/>
    <property type="molecule type" value="Genomic_DNA"/>
</dbReference>
<feature type="region of interest" description="Disordered" evidence="6">
    <location>
        <begin position="1"/>
        <end position="23"/>
    </location>
</feature>
<keyword evidence="3" id="KW-0804">Transcription</keyword>
<reference evidence="7" key="1">
    <citation type="submission" date="2018-02" db="EMBL/GenBank/DDBJ databases">
        <authorList>
            <person name="Cohen D.B."/>
            <person name="Kent A.D."/>
        </authorList>
    </citation>
    <scope>NUCLEOTIDE SEQUENCE</scope>
</reference>